<dbReference type="Proteomes" id="UP000094444">
    <property type="component" value="Unassembled WGS sequence"/>
</dbReference>
<name>A0A2P5HFS7_DIAHE</name>
<proteinExistence type="predicted"/>
<evidence type="ECO:0000313" key="2">
    <source>
        <dbReference type="Proteomes" id="UP000094444"/>
    </source>
</evidence>
<dbReference type="EMBL" id="MAVT02002694">
    <property type="protein sequence ID" value="POS69089.1"/>
    <property type="molecule type" value="Genomic_DNA"/>
</dbReference>
<gene>
    <name evidence="1" type="ORF">DHEL01_v212516</name>
</gene>
<dbReference type="InParanoid" id="A0A2P5HFS7"/>
<organism evidence="1 2">
    <name type="scientific">Diaporthe helianthi</name>
    <dbReference type="NCBI Taxonomy" id="158607"/>
    <lineage>
        <taxon>Eukaryota</taxon>
        <taxon>Fungi</taxon>
        <taxon>Dikarya</taxon>
        <taxon>Ascomycota</taxon>
        <taxon>Pezizomycotina</taxon>
        <taxon>Sordariomycetes</taxon>
        <taxon>Sordariomycetidae</taxon>
        <taxon>Diaporthales</taxon>
        <taxon>Diaporthaceae</taxon>
        <taxon>Diaporthe</taxon>
    </lineage>
</organism>
<sequence>MAPQPFQALHRESSMHAQHMAPITNLCCSAAQLLICPSAELYYRRLTGATAAAAPTLSGQQ</sequence>
<comment type="caution">
    <text evidence="1">The sequence shown here is derived from an EMBL/GenBank/DDBJ whole genome shotgun (WGS) entry which is preliminary data.</text>
</comment>
<keyword evidence="2" id="KW-1185">Reference proteome</keyword>
<reference evidence="1" key="1">
    <citation type="submission" date="2017-09" db="EMBL/GenBank/DDBJ databases">
        <title>Polyketide synthases of a Diaporthe helianthi virulent isolate.</title>
        <authorList>
            <person name="Baroncelli R."/>
        </authorList>
    </citation>
    <scope>NUCLEOTIDE SEQUENCE [LARGE SCALE GENOMIC DNA]</scope>
    <source>
        <strain evidence="1">7/96</strain>
    </source>
</reference>
<dbReference type="AlphaFoldDB" id="A0A2P5HFS7"/>
<accession>A0A2P5HFS7</accession>
<evidence type="ECO:0000313" key="1">
    <source>
        <dbReference type="EMBL" id="POS69089.1"/>
    </source>
</evidence>
<protein>
    <submittedName>
        <fullName evidence="1">Uncharacterized protein</fullName>
    </submittedName>
</protein>